<dbReference type="Pfam" id="PF00011">
    <property type="entry name" value="HSP20"/>
    <property type="match status" value="1"/>
</dbReference>
<dbReference type="PANTHER" id="PTHR11527">
    <property type="entry name" value="HEAT-SHOCK PROTEIN 20 FAMILY MEMBER"/>
    <property type="match status" value="1"/>
</dbReference>
<feature type="domain" description="SHSP" evidence="4">
    <location>
        <begin position="1"/>
        <end position="91"/>
    </location>
</feature>
<dbReference type="InterPro" id="IPR008978">
    <property type="entry name" value="HSP20-like_chaperone"/>
</dbReference>
<name>A0AAW2YMB4_9EUKA</name>
<keyword evidence="1" id="KW-0346">Stress response</keyword>
<dbReference type="PROSITE" id="PS01031">
    <property type="entry name" value="SHSP"/>
    <property type="match status" value="1"/>
</dbReference>
<comment type="caution">
    <text evidence="5">The sequence shown here is derived from an EMBL/GenBank/DDBJ whole genome shotgun (WGS) entry which is preliminary data.</text>
</comment>
<keyword evidence="6" id="KW-1185">Reference proteome</keyword>
<dbReference type="EMBL" id="JAOPGA020000243">
    <property type="protein sequence ID" value="KAL0477809.1"/>
    <property type="molecule type" value="Genomic_DNA"/>
</dbReference>
<dbReference type="SUPFAM" id="SSF49764">
    <property type="entry name" value="HSP20-like chaperones"/>
    <property type="match status" value="1"/>
</dbReference>
<organism evidence="5 6">
    <name type="scientific">Acrasis kona</name>
    <dbReference type="NCBI Taxonomy" id="1008807"/>
    <lineage>
        <taxon>Eukaryota</taxon>
        <taxon>Discoba</taxon>
        <taxon>Heterolobosea</taxon>
        <taxon>Tetramitia</taxon>
        <taxon>Eutetramitia</taxon>
        <taxon>Acrasidae</taxon>
        <taxon>Acrasis</taxon>
    </lineage>
</organism>
<dbReference type="Proteomes" id="UP001431209">
    <property type="component" value="Unassembled WGS sequence"/>
</dbReference>
<evidence type="ECO:0000256" key="2">
    <source>
        <dbReference type="PROSITE-ProRule" id="PRU00285"/>
    </source>
</evidence>
<comment type="similarity">
    <text evidence="2 3">Belongs to the small heat shock protein (HSP20) family.</text>
</comment>
<accession>A0AAW2YMB4</accession>
<evidence type="ECO:0000313" key="5">
    <source>
        <dbReference type="EMBL" id="KAL0477809.1"/>
    </source>
</evidence>
<protein>
    <submittedName>
        <fullName evidence="5">HSP20 family protein</fullName>
    </submittedName>
</protein>
<reference evidence="5 6" key="1">
    <citation type="submission" date="2024-03" db="EMBL/GenBank/DDBJ databases">
        <title>The Acrasis kona genome and developmental transcriptomes reveal deep origins of eukaryotic multicellular pathways.</title>
        <authorList>
            <person name="Sheikh S."/>
            <person name="Fu C.-J."/>
            <person name="Brown M.W."/>
            <person name="Baldauf S.L."/>
        </authorList>
    </citation>
    <scope>NUCLEOTIDE SEQUENCE [LARGE SCALE GENOMIC DNA]</scope>
    <source>
        <strain evidence="5 6">ATCC MYA-3509</strain>
    </source>
</reference>
<proteinExistence type="inferred from homology"/>
<evidence type="ECO:0000256" key="1">
    <source>
        <dbReference type="ARBA" id="ARBA00023016"/>
    </source>
</evidence>
<evidence type="ECO:0000256" key="3">
    <source>
        <dbReference type="RuleBase" id="RU003616"/>
    </source>
</evidence>
<dbReference type="Gene3D" id="2.60.40.790">
    <property type="match status" value="1"/>
</dbReference>
<dbReference type="AlphaFoldDB" id="A0AAW2YMB4"/>
<gene>
    <name evidence="5" type="ORF">AKO1_013817</name>
</gene>
<dbReference type="InterPro" id="IPR002068">
    <property type="entry name" value="A-crystallin/Hsp20_dom"/>
</dbReference>
<dbReference type="InterPro" id="IPR031107">
    <property type="entry name" value="Small_HSP"/>
</dbReference>
<sequence length="91" mass="10764">MSHIPSLRPEDVKVEVDGKYLIISGQVLREYEYHEEDIVRRKREGVFYSADQYDRFVKKFILPINVEVKRIDAGVSEGWLIINIPKHIESY</sequence>
<dbReference type="CDD" id="cd06464">
    <property type="entry name" value="ACD_sHsps-like"/>
    <property type="match status" value="1"/>
</dbReference>
<evidence type="ECO:0000313" key="6">
    <source>
        <dbReference type="Proteomes" id="UP001431209"/>
    </source>
</evidence>
<evidence type="ECO:0000259" key="4">
    <source>
        <dbReference type="PROSITE" id="PS01031"/>
    </source>
</evidence>